<dbReference type="InterPro" id="IPR034457">
    <property type="entry name" value="Organic_radical-activating"/>
</dbReference>
<reference evidence="7" key="1">
    <citation type="journal article" date="2014" name="Front. Microbiol.">
        <title>High frequency of phylogenetically diverse reductive dehalogenase-homologous genes in deep subseafloor sedimentary metagenomes.</title>
        <authorList>
            <person name="Kawai M."/>
            <person name="Futagami T."/>
            <person name="Toyoda A."/>
            <person name="Takaki Y."/>
            <person name="Nishi S."/>
            <person name="Hori S."/>
            <person name="Arai W."/>
            <person name="Tsubouchi T."/>
            <person name="Morono Y."/>
            <person name="Uchiyama I."/>
            <person name="Ito T."/>
            <person name="Fujiyama A."/>
            <person name="Inagaki F."/>
            <person name="Takami H."/>
        </authorList>
    </citation>
    <scope>NUCLEOTIDE SEQUENCE</scope>
    <source>
        <strain evidence="7">Expedition CK06-06</strain>
    </source>
</reference>
<evidence type="ECO:0000256" key="6">
    <source>
        <dbReference type="ARBA" id="ARBA00023014"/>
    </source>
</evidence>
<evidence type="ECO:0000256" key="1">
    <source>
        <dbReference type="ARBA" id="ARBA00001966"/>
    </source>
</evidence>
<evidence type="ECO:0000256" key="5">
    <source>
        <dbReference type="ARBA" id="ARBA00023004"/>
    </source>
</evidence>
<keyword evidence="2" id="KW-0004">4Fe-4S</keyword>
<keyword evidence="6" id="KW-0411">Iron-sulfur</keyword>
<feature type="non-terminal residue" evidence="7">
    <location>
        <position position="190"/>
    </location>
</feature>
<dbReference type="EMBL" id="BART01024483">
    <property type="protein sequence ID" value="GAH04383.1"/>
    <property type="molecule type" value="Genomic_DNA"/>
</dbReference>
<dbReference type="Gene3D" id="3.20.20.70">
    <property type="entry name" value="Aldolase class I"/>
    <property type="match status" value="1"/>
</dbReference>
<sequence length="190" mass="21752">MVSRKQLNKVSIVSAGYIREEPLRELVKVLDAVKIDLKGFSESFYRSVCQGELEPILNTLKVLKEEKKHFEIVNLIVPTLNDKPEEIRKMCLWIKLNLGNDVPLHFTKFSPLYKLTHLPQTPVSKLEEAHNIAKKMGLNYVYIGNVPGHVRNSTFCPKCGKRLIYRKGFQVIENNVQEGKCKFCGQKIPG</sequence>
<keyword evidence="3" id="KW-0949">S-adenosyl-L-methionine</keyword>
<evidence type="ECO:0000256" key="2">
    <source>
        <dbReference type="ARBA" id="ARBA00022485"/>
    </source>
</evidence>
<protein>
    <recommendedName>
        <fullName evidence="8">Radical SAM core domain-containing protein</fullName>
    </recommendedName>
</protein>
<dbReference type="PANTHER" id="PTHR30352">
    <property type="entry name" value="PYRUVATE FORMATE-LYASE-ACTIVATING ENZYME"/>
    <property type="match status" value="1"/>
</dbReference>
<proteinExistence type="predicted"/>
<dbReference type="SUPFAM" id="SSF102114">
    <property type="entry name" value="Radical SAM enzymes"/>
    <property type="match status" value="1"/>
</dbReference>
<keyword evidence="5" id="KW-0408">Iron</keyword>
<organism evidence="7">
    <name type="scientific">marine sediment metagenome</name>
    <dbReference type="NCBI Taxonomy" id="412755"/>
    <lineage>
        <taxon>unclassified sequences</taxon>
        <taxon>metagenomes</taxon>
        <taxon>ecological metagenomes</taxon>
    </lineage>
</organism>
<accession>X1E6U3</accession>
<name>X1E6U3_9ZZZZ</name>
<dbReference type="PANTHER" id="PTHR30352:SF5">
    <property type="entry name" value="PYRUVATE FORMATE-LYASE 1-ACTIVATING ENZYME"/>
    <property type="match status" value="1"/>
</dbReference>
<dbReference type="InterPro" id="IPR013785">
    <property type="entry name" value="Aldolase_TIM"/>
</dbReference>
<evidence type="ECO:0000313" key="7">
    <source>
        <dbReference type="EMBL" id="GAH04383.1"/>
    </source>
</evidence>
<evidence type="ECO:0008006" key="8">
    <source>
        <dbReference type="Google" id="ProtNLM"/>
    </source>
</evidence>
<dbReference type="GO" id="GO:0051539">
    <property type="term" value="F:4 iron, 4 sulfur cluster binding"/>
    <property type="evidence" value="ECO:0007669"/>
    <property type="project" value="UniProtKB-KW"/>
</dbReference>
<comment type="caution">
    <text evidence="7">The sequence shown here is derived from an EMBL/GenBank/DDBJ whole genome shotgun (WGS) entry which is preliminary data.</text>
</comment>
<keyword evidence="4" id="KW-0479">Metal-binding</keyword>
<dbReference type="GO" id="GO:0046872">
    <property type="term" value="F:metal ion binding"/>
    <property type="evidence" value="ECO:0007669"/>
    <property type="project" value="UniProtKB-KW"/>
</dbReference>
<dbReference type="AlphaFoldDB" id="X1E6U3"/>
<comment type="cofactor">
    <cofactor evidence="1">
        <name>[4Fe-4S] cluster</name>
        <dbReference type="ChEBI" id="CHEBI:49883"/>
    </cofactor>
</comment>
<evidence type="ECO:0000256" key="4">
    <source>
        <dbReference type="ARBA" id="ARBA00022723"/>
    </source>
</evidence>
<evidence type="ECO:0000256" key="3">
    <source>
        <dbReference type="ARBA" id="ARBA00022691"/>
    </source>
</evidence>
<dbReference type="InterPro" id="IPR058240">
    <property type="entry name" value="rSAM_sf"/>
</dbReference>
<gene>
    <name evidence="7" type="ORF">S01H4_44207</name>
</gene>